<accession>A5D5Z2</accession>
<reference evidence="3" key="1">
    <citation type="journal article" date="2008" name="Genome Res.">
        <title>The genome of Pelotomaculum thermopropionicum reveals niche-associated evolution in anaerobic microbiota.</title>
        <authorList>
            <person name="Kosaka T."/>
            <person name="Kato S."/>
            <person name="Shimoyama T."/>
            <person name="Ishii S."/>
            <person name="Abe T."/>
            <person name="Watanabe K."/>
        </authorList>
    </citation>
    <scope>NUCLEOTIDE SEQUENCE [LARGE SCALE GENOMIC DNA]</scope>
    <source>
        <strain evidence="3">DSM 13744 / JCM 10971 / SI</strain>
    </source>
</reference>
<protein>
    <recommendedName>
        <fullName evidence="4">DUF4258 domain-containing protein</fullName>
    </recommendedName>
</protein>
<name>A5D5Z2_PELTS</name>
<evidence type="ECO:0000256" key="1">
    <source>
        <dbReference type="SAM" id="MobiDB-lite"/>
    </source>
</evidence>
<proteinExistence type="predicted"/>
<evidence type="ECO:0000313" key="3">
    <source>
        <dbReference type="Proteomes" id="UP000006556"/>
    </source>
</evidence>
<dbReference type="EMBL" id="AP009389">
    <property type="protein sequence ID" value="BAF58357.1"/>
    <property type="molecule type" value="Genomic_DNA"/>
</dbReference>
<keyword evidence="3" id="KW-1185">Reference proteome</keyword>
<dbReference type="eggNOG" id="ENOG50309TQ">
    <property type="taxonomic scope" value="Bacteria"/>
</dbReference>
<dbReference type="AlphaFoldDB" id="A5D5Z2"/>
<evidence type="ECO:0000313" key="2">
    <source>
        <dbReference type="EMBL" id="BAF58357.1"/>
    </source>
</evidence>
<evidence type="ECO:0008006" key="4">
    <source>
        <dbReference type="Google" id="ProtNLM"/>
    </source>
</evidence>
<dbReference type="InterPro" id="IPR025354">
    <property type="entry name" value="DUF4258"/>
</dbReference>
<organism evidence="2 3">
    <name type="scientific">Pelotomaculum thermopropionicum (strain DSM 13744 / JCM 10971 / SI)</name>
    <dbReference type="NCBI Taxonomy" id="370438"/>
    <lineage>
        <taxon>Bacteria</taxon>
        <taxon>Bacillati</taxon>
        <taxon>Bacillota</taxon>
        <taxon>Clostridia</taxon>
        <taxon>Eubacteriales</taxon>
        <taxon>Desulfotomaculaceae</taxon>
        <taxon>Pelotomaculum</taxon>
    </lineage>
</organism>
<sequence>MSAFCACRGPPGKSPEGTLRTQISKERSVRRLYDGKERWKAEMRWIRRAQEKIAFSRHFLRRLKARRIKMGDIESVVKAGEIIQGHAPGAYERNQDPVRVIIGPGADGRTLHLVVALKKKSIKLVTAYYPDPEIWEEDLRTLKRRKR</sequence>
<gene>
    <name evidence="2" type="ordered locus">PTH_0176</name>
</gene>
<feature type="region of interest" description="Disordered" evidence="1">
    <location>
        <begin position="1"/>
        <end position="20"/>
    </location>
</feature>
<dbReference type="KEGG" id="pth:PTH_0176"/>
<dbReference type="STRING" id="370438.PTH_0176"/>
<dbReference type="Pfam" id="PF14076">
    <property type="entry name" value="DUF4258"/>
    <property type="match status" value="1"/>
</dbReference>
<dbReference type="Proteomes" id="UP000006556">
    <property type="component" value="Chromosome"/>
</dbReference>
<dbReference type="HOGENOM" id="CLU_144679_0_0_9"/>